<reference evidence="4" key="1">
    <citation type="submission" date="2021-03" db="EMBL/GenBank/DDBJ databases">
        <title>Pengzhenrongella sicca gen. nov., sp. nov., a new member of suborder Micrococcineae isolated from High-Arctic tundra soil.</title>
        <authorList>
            <person name="Peng F."/>
        </authorList>
    </citation>
    <scope>NUCLEOTIDE SEQUENCE</scope>
    <source>
        <strain evidence="4">LRZ-2</strain>
    </source>
</reference>
<dbReference type="RefSeq" id="WP_227425090.1">
    <property type="nucleotide sequence ID" value="NZ_CP071868.1"/>
</dbReference>
<protein>
    <submittedName>
        <fullName evidence="4">Fe-S cluster assembly protein SufD</fullName>
    </submittedName>
</protein>
<evidence type="ECO:0000259" key="3">
    <source>
        <dbReference type="Pfam" id="PF01458"/>
    </source>
</evidence>
<comment type="similarity">
    <text evidence="1">Belongs to the iron-sulfur cluster assembly SufBD family.</text>
</comment>
<evidence type="ECO:0000313" key="4">
    <source>
        <dbReference type="EMBL" id="QTE30726.1"/>
    </source>
</evidence>
<feature type="compositionally biased region" description="Polar residues" evidence="2">
    <location>
        <begin position="1"/>
        <end position="18"/>
    </location>
</feature>
<accession>A0A8A4ZJP1</accession>
<proteinExistence type="inferred from homology"/>
<keyword evidence="5" id="KW-1185">Reference proteome</keyword>
<evidence type="ECO:0000256" key="1">
    <source>
        <dbReference type="ARBA" id="ARBA00043967"/>
    </source>
</evidence>
<dbReference type="InterPro" id="IPR055346">
    <property type="entry name" value="Fe-S_cluster_assembly_SufBD"/>
</dbReference>
<dbReference type="InterPro" id="IPR011542">
    <property type="entry name" value="SUF_FeS_clus_asmbl_SufD"/>
</dbReference>
<feature type="region of interest" description="Disordered" evidence="2">
    <location>
        <begin position="1"/>
        <end position="62"/>
    </location>
</feature>
<dbReference type="Pfam" id="PF01458">
    <property type="entry name" value="SUFBD_core"/>
    <property type="match status" value="1"/>
</dbReference>
<dbReference type="PANTHER" id="PTHR43575:SF1">
    <property type="entry name" value="PROTEIN ABCI7, CHLOROPLASTIC"/>
    <property type="match status" value="1"/>
</dbReference>
<dbReference type="PANTHER" id="PTHR43575">
    <property type="entry name" value="PROTEIN ABCI7, CHLOROPLASTIC"/>
    <property type="match status" value="1"/>
</dbReference>
<name>A0A8A4ZJP1_9MICO</name>
<sequence length="436" mass="46250">MSSTTTNDQSTFAESATDPSLPAGLSTDHSRAVADSAHSHGTGGTPQGSRAERKTSFDLADFPLPTGREEEWRFTPIDRIAPLFAADLTGHSVLTTVVEAPEVTVEIVDRDDARLGLAGRPGDRAAAAAWASFPRATIVTVPAQAVASAVTSIRVEGVEGAAREATATHLLVHAQALSEAVVVLDHVGDATLTETVEIVVDDGAHLTLVSVQDWSEGAVHTSSHRIRLGRDARVKHVVVTLGGDVVRMTPDAEFTGEGGELEMLGLYFADAGQHQEQRLFVDHAVPACRSRVTYKGALQGEGAHTVWVGDVLIRKEAEGTDTYELNRNLVLSDGARADSVPNLEIETGLIEGAGHASATGRFDDEQLFYLRSRGIPEVDARRLVVRGFFADVVHQIGVPGIEDRLIASIELELERSMSEIAPTASADAPLTAVASA</sequence>
<dbReference type="Proteomes" id="UP000663937">
    <property type="component" value="Chromosome"/>
</dbReference>
<dbReference type="InterPro" id="IPR037284">
    <property type="entry name" value="SUF_FeS_clus_asmbl_SufBD_sf"/>
</dbReference>
<dbReference type="InterPro" id="IPR000825">
    <property type="entry name" value="SUF_FeS_clus_asmbl_SufBD_core"/>
</dbReference>
<dbReference type="EMBL" id="CP071868">
    <property type="protein sequence ID" value="QTE30726.1"/>
    <property type="molecule type" value="Genomic_DNA"/>
</dbReference>
<dbReference type="SUPFAM" id="SSF101960">
    <property type="entry name" value="Stabilizer of iron transporter SufD"/>
    <property type="match status" value="1"/>
</dbReference>
<feature type="domain" description="SUF system FeS cluster assembly SufBD core" evidence="3">
    <location>
        <begin position="162"/>
        <end position="388"/>
    </location>
</feature>
<organism evidence="4 5">
    <name type="scientific">Pengzhenrongella sicca</name>
    <dbReference type="NCBI Taxonomy" id="2819238"/>
    <lineage>
        <taxon>Bacteria</taxon>
        <taxon>Bacillati</taxon>
        <taxon>Actinomycetota</taxon>
        <taxon>Actinomycetes</taxon>
        <taxon>Micrococcales</taxon>
        <taxon>Pengzhenrongella</taxon>
    </lineage>
</organism>
<evidence type="ECO:0000256" key="2">
    <source>
        <dbReference type="SAM" id="MobiDB-lite"/>
    </source>
</evidence>
<dbReference type="NCBIfam" id="TIGR01981">
    <property type="entry name" value="sufD"/>
    <property type="match status" value="1"/>
</dbReference>
<evidence type="ECO:0000313" key="5">
    <source>
        <dbReference type="Proteomes" id="UP000663937"/>
    </source>
</evidence>
<gene>
    <name evidence="4" type="primary">sufD</name>
    <name evidence="4" type="ORF">J4E96_07190</name>
</gene>
<dbReference type="GO" id="GO:0016226">
    <property type="term" value="P:iron-sulfur cluster assembly"/>
    <property type="evidence" value="ECO:0007669"/>
    <property type="project" value="InterPro"/>
</dbReference>
<dbReference type="AlphaFoldDB" id="A0A8A4ZJP1"/>
<dbReference type="KEGG" id="psic:J4E96_07190"/>